<name>A0A0A1XQQ4_ZEUCU</name>
<feature type="chain" id="PRO_5001983892" evidence="1">
    <location>
        <begin position="22"/>
        <end position="277"/>
    </location>
</feature>
<dbReference type="PANTHER" id="PTHR21879:SF23">
    <property type="entry name" value="IP06949P"/>
    <property type="match status" value="1"/>
</dbReference>
<dbReference type="GO" id="GO:0016020">
    <property type="term" value="C:membrane"/>
    <property type="evidence" value="ECO:0007669"/>
    <property type="project" value="TreeGrafter"/>
</dbReference>
<dbReference type="AlphaFoldDB" id="A0A0A1XQQ4"/>
<protein>
    <submittedName>
        <fullName evidence="2">UPF0261 protein YPO3839/y0391/YP_3209</fullName>
    </submittedName>
</protein>
<sequence length="277" mass="30489">MWLPNYFSCALLIGTLYGASATIAPLATEVRDNATPGTETFLAPPTRENIENTPRPIGTAQKAADCLTNSLNSDSIYCRGSRAIRNVIKKLNRRDKPLVLLRGLEIVPIEPVSNDTPVDSAVENDDTFLGYVSEYLRSHELNIKFADLLADESERYLAYDLEQNGGAPGDGIQEARKKDKGQGMILAMAMMFGKMMAVMSLGGIGAMAMKALGVAMTALMMAGIVGMKSLMQHGHESSHSVQYLTADGHHHKRRRRSSYDPLRLAYRGWQQKQVEQI</sequence>
<dbReference type="OrthoDB" id="8190250at2759"/>
<reference evidence="2" key="1">
    <citation type="submission" date="2014-11" db="EMBL/GenBank/DDBJ databases">
        <authorList>
            <person name="Geib S."/>
        </authorList>
    </citation>
    <scope>NUCLEOTIDE SEQUENCE</scope>
</reference>
<dbReference type="PANTHER" id="PTHR21879">
    <property type="entry name" value="FI03362P-RELATED-RELATED"/>
    <property type="match status" value="1"/>
</dbReference>
<accession>A0A0A1XQQ4</accession>
<feature type="signal peptide" evidence="1">
    <location>
        <begin position="1"/>
        <end position="21"/>
    </location>
</feature>
<dbReference type="Pfam" id="PF07898">
    <property type="entry name" value="DUF1676"/>
    <property type="match status" value="1"/>
</dbReference>
<proteinExistence type="predicted"/>
<evidence type="ECO:0000256" key="1">
    <source>
        <dbReference type="SAM" id="SignalP"/>
    </source>
</evidence>
<dbReference type="InterPro" id="IPR012464">
    <property type="entry name" value="DUF1676"/>
</dbReference>
<evidence type="ECO:0000313" key="2">
    <source>
        <dbReference type="EMBL" id="JAD13220.1"/>
    </source>
</evidence>
<reference evidence="2" key="2">
    <citation type="journal article" date="2015" name="Gigascience">
        <title>Reconstructing a comprehensive transcriptome assembly of a white-pupal translocated strain of the pest fruit fly Bactrocera cucurbitae.</title>
        <authorList>
            <person name="Sim S.B."/>
            <person name="Calla B."/>
            <person name="Hall B."/>
            <person name="DeRego T."/>
            <person name="Geib S.M."/>
        </authorList>
    </citation>
    <scope>NUCLEOTIDE SEQUENCE</scope>
</reference>
<keyword evidence="1" id="KW-0732">Signal</keyword>
<dbReference type="EMBL" id="GBXI01001072">
    <property type="protein sequence ID" value="JAD13220.1"/>
    <property type="molecule type" value="Transcribed_RNA"/>
</dbReference>
<organism evidence="2">
    <name type="scientific">Zeugodacus cucurbitae</name>
    <name type="common">Melon fruit fly</name>
    <name type="synonym">Bactrocera cucurbitae</name>
    <dbReference type="NCBI Taxonomy" id="28588"/>
    <lineage>
        <taxon>Eukaryota</taxon>
        <taxon>Metazoa</taxon>
        <taxon>Ecdysozoa</taxon>
        <taxon>Arthropoda</taxon>
        <taxon>Hexapoda</taxon>
        <taxon>Insecta</taxon>
        <taxon>Pterygota</taxon>
        <taxon>Neoptera</taxon>
        <taxon>Endopterygota</taxon>
        <taxon>Diptera</taxon>
        <taxon>Brachycera</taxon>
        <taxon>Muscomorpha</taxon>
        <taxon>Tephritoidea</taxon>
        <taxon>Tephritidae</taxon>
        <taxon>Zeugodacus</taxon>
        <taxon>Zeugodacus</taxon>
    </lineage>
</organism>
<gene>
    <name evidence="2" type="primary">YPO3839</name>
    <name evidence="2" type="ORF">g.7569</name>
</gene>